<dbReference type="AlphaFoldDB" id="A0A7C4S5I4"/>
<proteinExistence type="inferred from homology"/>
<protein>
    <recommendedName>
        <fullName evidence="5">Kinase</fullName>
    </recommendedName>
</protein>
<dbReference type="EMBL" id="DRUC01000058">
    <property type="protein sequence ID" value="HHF48323.1"/>
    <property type="molecule type" value="Genomic_DNA"/>
</dbReference>
<gene>
    <name evidence="4" type="ORF">ENL48_03890</name>
    <name evidence="3" type="ORF">ENT89_03515</name>
    <name evidence="2" type="ORF">ENX77_07375</name>
</gene>
<evidence type="ECO:0000313" key="4">
    <source>
        <dbReference type="EMBL" id="HHF48323.1"/>
    </source>
</evidence>
<dbReference type="EMBL" id="DTPI01000033">
    <property type="protein sequence ID" value="HGE66913.1"/>
    <property type="molecule type" value="Genomic_DNA"/>
</dbReference>
<dbReference type="NCBIfam" id="NF011465">
    <property type="entry name" value="PRK14886.1-1"/>
    <property type="match status" value="1"/>
</dbReference>
<dbReference type="InterPro" id="IPR013926">
    <property type="entry name" value="CGI121/TPRKB"/>
</dbReference>
<name>A0A7C4S5I4_9EURY</name>
<dbReference type="SUPFAM" id="SSF143870">
    <property type="entry name" value="PF0523-like"/>
    <property type="match status" value="1"/>
</dbReference>
<reference evidence="3" key="1">
    <citation type="journal article" date="2020" name="mSystems">
        <title>Genome- and Community-Level Interaction Insights into Carbon Utilization and Element Cycling Functions of Hydrothermarchaeota in Hydrothermal Sediment.</title>
        <authorList>
            <person name="Zhou Z."/>
            <person name="Liu Y."/>
            <person name="Xu W."/>
            <person name="Pan J."/>
            <person name="Luo Z.H."/>
            <person name="Li M."/>
        </authorList>
    </citation>
    <scope>NUCLEOTIDE SEQUENCE [LARGE SCALE GENOMIC DNA]</scope>
    <source>
        <strain evidence="4">SpSt-10</strain>
        <strain evidence="3">SpSt-62</strain>
        <strain evidence="2">SpSt-97</strain>
    </source>
</reference>
<dbReference type="InterPro" id="IPR016799">
    <property type="entry name" value="UCP022062"/>
</dbReference>
<evidence type="ECO:0000313" key="2">
    <source>
        <dbReference type="EMBL" id="HGE66913.1"/>
    </source>
</evidence>
<dbReference type="PIRSF" id="PIRSF022062">
    <property type="entry name" value="UCP022062"/>
    <property type="match status" value="1"/>
</dbReference>
<dbReference type="Pfam" id="PF08617">
    <property type="entry name" value="CGI-121"/>
    <property type="match status" value="1"/>
</dbReference>
<accession>A0A7C4S5I4</accession>
<comment type="caution">
    <text evidence="3">The sequence shown here is derived from an EMBL/GenBank/DDBJ whole genome shotgun (WGS) entry which is preliminary data.</text>
</comment>
<evidence type="ECO:0000256" key="1">
    <source>
        <dbReference type="ARBA" id="ARBA00005546"/>
    </source>
</evidence>
<organism evidence="3">
    <name type="scientific">Geoglobus ahangari</name>
    <dbReference type="NCBI Taxonomy" id="113653"/>
    <lineage>
        <taxon>Archaea</taxon>
        <taxon>Methanobacteriati</taxon>
        <taxon>Methanobacteriota</taxon>
        <taxon>Archaeoglobi</taxon>
        <taxon>Archaeoglobales</taxon>
        <taxon>Archaeoglobaceae</taxon>
        <taxon>Geoglobus</taxon>
    </lineage>
</organism>
<dbReference type="Gene3D" id="3.30.2380.10">
    <property type="entry name" value="CGI121/TPRKB"/>
    <property type="match status" value="1"/>
</dbReference>
<dbReference type="EMBL" id="DTAK01000019">
    <property type="protein sequence ID" value="HGU59245.1"/>
    <property type="molecule type" value="Genomic_DNA"/>
</dbReference>
<sequence length="154" mass="17692">MIAQGIIEIKNVREFLSKIPDGCVLIDSDYVISLNVLKFAVQKALKSWKEKRNIAKTLSMEILLYVSATRQISKALKIGLKEGINRVIVIDLNGCLERLKELGFKEEEVLQTDDEKIKRVAEFYDICEEELNLVGKEKLPLLIRERIVLFDITK</sequence>
<evidence type="ECO:0000313" key="3">
    <source>
        <dbReference type="EMBL" id="HGU59245.1"/>
    </source>
</evidence>
<dbReference type="InterPro" id="IPR036504">
    <property type="entry name" value="CGI121/TPRKB_sf"/>
</dbReference>
<evidence type="ECO:0008006" key="5">
    <source>
        <dbReference type="Google" id="ProtNLM"/>
    </source>
</evidence>
<comment type="similarity">
    <text evidence="1">Belongs to the CGI121/TPRKB family.</text>
</comment>